<dbReference type="Pfam" id="PF04230">
    <property type="entry name" value="PS_pyruv_trans"/>
    <property type="match status" value="1"/>
</dbReference>
<evidence type="ECO:0000313" key="3">
    <source>
        <dbReference type="Proteomes" id="UP000199759"/>
    </source>
</evidence>
<dbReference type="AlphaFoldDB" id="A0A1G9LZ89"/>
<sequence>MNFPVKLAELGTQAGARQIPMAIHGVGVAKNWRRRAAVLFSDLLDSSQLMSICVRDTASRDNLERLVKDHGLRRSTVDIRVAPDPAFMAAETFGLNAAGNETGRIGLGVTHPAALHAHGDYARVSERDAILSLAELASNLIACGFCPVLFTNGAFEDEAFLAKALNATAFEALEGRVEVAPAPTSPRMLAQSIAGFDGVIAHRLHANILSYALGGVPVGLAWDAKMHGFFGLIGETGLLQQGASPDASRAVKSLQDGLKRRTDMRQRARELSQAARSGVLESLNSVC</sequence>
<dbReference type="InterPro" id="IPR007345">
    <property type="entry name" value="Polysacch_pyruvyl_Trfase"/>
</dbReference>
<reference evidence="2 3" key="1">
    <citation type="submission" date="2016-10" db="EMBL/GenBank/DDBJ databases">
        <authorList>
            <person name="de Groot N.N."/>
        </authorList>
    </citation>
    <scope>NUCLEOTIDE SEQUENCE [LARGE SCALE GENOMIC DNA]</scope>
    <source>
        <strain evidence="2 3">DSM 16077</strain>
    </source>
</reference>
<dbReference type="EMBL" id="FNHG01000001">
    <property type="protein sequence ID" value="SDL66735.1"/>
    <property type="molecule type" value="Genomic_DNA"/>
</dbReference>
<proteinExistence type="predicted"/>
<gene>
    <name evidence="2" type="ORF">SAMN04488568_101250</name>
</gene>
<dbReference type="GO" id="GO:0016740">
    <property type="term" value="F:transferase activity"/>
    <property type="evidence" value="ECO:0007669"/>
    <property type="project" value="UniProtKB-KW"/>
</dbReference>
<dbReference type="Proteomes" id="UP000199759">
    <property type="component" value="Unassembled WGS sequence"/>
</dbReference>
<dbReference type="STRING" id="144026.SAMN04488568_101250"/>
<dbReference type="PANTHER" id="PTHR36836:SF1">
    <property type="entry name" value="COLANIC ACID BIOSYNTHESIS PROTEIN WCAK"/>
    <property type="match status" value="1"/>
</dbReference>
<dbReference type="PANTHER" id="PTHR36836">
    <property type="entry name" value="COLANIC ACID BIOSYNTHESIS PROTEIN WCAK"/>
    <property type="match status" value="1"/>
</dbReference>
<evidence type="ECO:0000259" key="1">
    <source>
        <dbReference type="Pfam" id="PF04230"/>
    </source>
</evidence>
<protein>
    <submittedName>
        <fullName evidence="2">Polysaccharide pyruvyl transferase</fullName>
    </submittedName>
</protein>
<accession>A0A1G9LZ89</accession>
<keyword evidence="3" id="KW-1185">Reference proteome</keyword>
<name>A0A1G9LZ89_9PROT</name>
<keyword evidence="2" id="KW-0808">Transferase</keyword>
<feature type="domain" description="Polysaccharide pyruvyl transferase" evidence="1">
    <location>
        <begin position="18"/>
        <end position="223"/>
    </location>
</feature>
<evidence type="ECO:0000313" key="2">
    <source>
        <dbReference type="EMBL" id="SDL66735.1"/>
    </source>
</evidence>
<organism evidence="2 3">
    <name type="scientific">Maricaulis salignorans</name>
    <dbReference type="NCBI Taxonomy" id="144026"/>
    <lineage>
        <taxon>Bacteria</taxon>
        <taxon>Pseudomonadati</taxon>
        <taxon>Pseudomonadota</taxon>
        <taxon>Alphaproteobacteria</taxon>
        <taxon>Maricaulales</taxon>
        <taxon>Maricaulaceae</taxon>
        <taxon>Maricaulis</taxon>
    </lineage>
</organism>